<dbReference type="SUPFAM" id="SSF57850">
    <property type="entry name" value="RING/U-box"/>
    <property type="match status" value="1"/>
</dbReference>
<feature type="compositionally biased region" description="Basic and acidic residues" evidence="7">
    <location>
        <begin position="167"/>
        <end position="184"/>
    </location>
</feature>
<feature type="compositionally biased region" description="Low complexity" evidence="7">
    <location>
        <begin position="123"/>
        <end position="134"/>
    </location>
</feature>
<dbReference type="InterPro" id="IPR016818">
    <property type="entry name" value="NOSIP"/>
</dbReference>
<gene>
    <name evidence="9" type="ORF">GQ607_009599</name>
</gene>
<evidence type="ECO:0000259" key="8">
    <source>
        <dbReference type="PROSITE" id="PS50089"/>
    </source>
</evidence>
<dbReference type="PANTHER" id="PTHR13063:SF10">
    <property type="entry name" value="NITRIC OXIDE SYNTHASE-INTERACTING PROTEIN"/>
    <property type="match status" value="1"/>
</dbReference>
<name>A0A8H3ZTT0_9PEZI</name>
<dbReference type="Gene3D" id="3.30.40.10">
    <property type="entry name" value="Zinc/RING finger domain, C3HC4 (zinc finger)"/>
    <property type="match status" value="2"/>
</dbReference>
<dbReference type="InterPro" id="IPR011011">
    <property type="entry name" value="Znf_FYVE_PHD"/>
</dbReference>
<organism evidence="9 10">
    <name type="scientific">Colletotrichum asianum</name>
    <dbReference type="NCBI Taxonomy" id="702518"/>
    <lineage>
        <taxon>Eukaryota</taxon>
        <taxon>Fungi</taxon>
        <taxon>Dikarya</taxon>
        <taxon>Ascomycota</taxon>
        <taxon>Pezizomycotina</taxon>
        <taxon>Sordariomycetes</taxon>
        <taxon>Hypocreomycetidae</taxon>
        <taxon>Glomerellales</taxon>
        <taxon>Glomerellaceae</taxon>
        <taxon>Colletotrichum</taxon>
        <taxon>Colletotrichum gloeosporioides species complex</taxon>
    </lineage>
</organism>
<keyword evidence="1" id="KW-0479">Metal-binding</keyword>
<dbReference type="OrthoDB" id="116827at2759"/>
<dbReference type="SUPFAM" id="SSF57903">
    <property type="entry name" value="FYVE/PHD zinc finger"/>
    <property type="match status" value="1"/>
</dbReference>
<dbReference type="PIRSF" id="PIRSF023577">
    <property type="entry name" value="ENOS_interacting"/>
    <property type="match status" value="1"/>
</dbReference>
<comment type="caution">
    <text evidence="9">The sequence shown here is derived from an EMBL/GenBank/DDBJ whole genome shotgun (WGS) entry which is preliminary data.</text>
</comment>
<evidence type="ECO:0000256" key="7">
    <source>
        <dbReference type="SAM" id="MobiDB-lite"/>
    </source>
</evidence>
<dbReference type="PANTHER" id="PTHR13063">
    <property type="entry name" value="ENOS INTERACTING PROTEIN"/>
    <property type="match status" value="1"/>
</dbReference>
<comment type="similarity">
    <text evidence="4">Belongs to the NOSIP family.</text>
</comment>
<comment type="subcellular location">
    <subcellularLocation>
        <location evidence="4">Nucleus</location>
    </subcellularLocation>
</comment>
<feature type="coiled-coil region" evidence="6">
    <location>
        <begin position="64"/>
        <end position="105"/>
    </location>
</feature>
<dbReference type="PROSITE" id="PS50089">
    <property type="entry name" value="ZF_RING_2"/>
    <property type="match status" value="1"/>
</dbReference>
<dbReference type="AlphaFoldDB" id="A0A8H3ZTT0"/>
<dbReference type="PROSITE" id="PS00518">
    <property type="entry name" value="ZF_RING_1"/>
    <property type="match status" value="1"/>
</dbReference>
<feature type="region of interest" description="Disordered" evidence="7">
    <location>
        <begin position="167"/>
        <end position="195"/>
    </location>
</feature>
<sequence length="355" mass="38834">MAHSKRNTSRSVFTSHERDLAKAAWTSTSARLNRDSFLPFGSCYLCLEIARDPVSCSHGDVFCRECAVANLLAQKKEIKRLERAREKTEQEIHEALARKDAEAQERSIKEFEMLQAGLNPALSSRTAVPSSSSSTRENEADSGSITAKVGSKRKFVLDQEELERIAEDDRTKAKKSIEHEKASKESLPSFWTPSQTPDAEAARKAAIVIKKAKINPVCPASPDDSQHPYSLKSLIQLNFKEEADTGADGTKRICPSCLKTLGNASRPQLAESCGHVICRGCATKFMAPVKGNNSAEQEHACYVCDARLASNGSKSKPRQSKQEFPGLIELRSEGTGFSARGANVVEKKAVAAFQC</sequence>
<dbReference type="GO" id="GO:0061630">
    <property type="term" value="F:ubiquitin protein ligase activity"/>
    <property type="evidence" value="ECO:0007669"/>
    <property type="project" value="InterPro"/>
</dbReference>
<feature type="region of interest" description="Disordered" evidence="7">
    <location>
        <begin position="122"/>
        <end position="145"/>
    </location>
</feature>
<evidence type="ECO:0000256" key="6">
    <source>
        <dbReference type="SAM" id="Coils"/>
    </source>
</evidence>
<keyword evidence="6" id="KW-0175">Coiled coil</keyword>
<evidence type="ECO:0000256" key="3">
    <source>
        <dbReference type="ARBA" id="ARBA00022833"/>
    </source>
</evidence>
<keyword evidence="2 5" id="KW-0863">Zinc-finger</keyword>
<dbReference type="SMART" id="SM00184">
    <property type="entry name" value="RING"/>
    <property type="match status" value="2"/>
</dbReference>
<dbReference type="Pfam" id="PF13445">
    <property type="entry name" value="zf-RING_UBOX"/>
    <property type="match status" value="1"/>
</dbReference>
<keyword evidence="3" id="KW-0862">Zinc</keyword>
<dbReference type="InterPro" id="IPR017907">
    <property type="entry name" value="Znf_RING_CS"/>
</dbReference>
<evidence type="ECO:0000313" key="10">
    <source>
        <dbReference type="Proteomes" id="UP000434172"/>
    </source>
</evidence>
<proteinExistence type="inferred from homology"/>
<dbReference type="Proteomes" id="UP000434172">
    <property type="component" value="Unassembled WGS sequence"/>
</dbReference>
<dbReference type="GO" id="GO:0005634">
    <property type="term" value="C:nucleus"/>
    <property type="evidence" value="ECO:0007669"/>
    <property type="project" value="UniProtKB-SubCell"/>
</dbReference>
<feature type="domain" description="RING-type" evidence="8">
    <location>
        <begin position="254"/>
        <end position="305"/>
    </location>
</feature>
<accession>A0A8H3ZTT0</accession>
<protein>
    <submittedName>
        <fullName evidence="9">Ring finger domain-containing protein</fullName>
    </submittedName>
</protein>
<dbReference type="GO" id="GO:0008270">
    <property type="term" value="F:zinc ion binding"/>
    <property type="evidence" value="ECO:0007669"/>
    <property type="project" value="UniProtKB-KW"/>
</dbReference>
<evidence type="ECO:0000256" key="2">
    <source>
        <dbReference type="ARBA" id="ARBA00022771"/>
    </source>
</evidence>
<keyword evidence="10" id="KW-1185">Reference proteome</keyword>
<reference evidence="9 10" key="1">
    <citation type="submission" date="2019-12" db="EMBL/GenBank/DDBJ databases">
        <title>A genome sequence resource for the geographically widespread anthracnose pathogen Colletotrichum asianum.</title>
        <authorList>
            <person name="Meng Y."/>
        </authorList>
    </citation>
    <scope>NUCLEOTIDE SEQUENCE [LARGE SCALE GENOMIC DNA]</scope>
    <source>
        <strain evidence="9 10">ICMP 18580</strain>
    </source>
</reference>
<evidence type="ECO:0000256" key="4">
    <source>
        <dbReference type="PIRNR" id="PIRNR023577"/>
    </source>
</evidence>
<dbReference type="InterPro" id="IPR013083">
    <property type="entry name" value="Znf_RING/FYVE/PHD"/>
</dbReference>
<dbReference type="InterPro" id="IPR027370">
    <property type="entry name" value="Znf-RING_euk"/>
</dbReference>
<dbReference type="InterPro" id="IPR001841">
    <property type="entry name" value="Znf_RING"/>
</dbReference>
<keyword evidence="4" id="KW-0539">Nucleus</keyword>
<evidence type="ECO:0000313" key="9">
    <source>
        <dbReference type="EMBL" id="KAF0323260.1"/>
    </source>
</evidence>
<dbReference type="EMBL" id="WOWK01000054">
    <property type="protein sequence ID" value="KAF0323260.1"/>
    <property type="molecule type" value="Genomic_DNA"/>
</dbReference>
<evidence type="ECO:0000256" key="1">
    <source>
        <dbReference type="ARBA" id="ARBA00022723"/>
    </source>
</evidence>
<evidence type="ECO:0000256" key="5">
    <source>
        <dbReference type="PROSITE-ProRule" id="PRU00175"/>
    </source>
</evidence>